<organism evidence="8 9">
    <name type="scientific">Callorhinchus milii</name>
    <name type="common">Ghost shark</name>
    <dbReference type="NCBI Taxonomy" id="7868"/>
    <lineage>
        <taxon>Eukaryota</taxon>
        <taxon>Metazoa</taxon>
        <taxon>Chordata</taxon>
        <taxon>Craniata</taxon>
        <taxon>Vertebrata</taxon>
        <taxon>Chondrichthyes</taxon>
        <taxon>Holocephali</taxon>
        <taxon>Chimaeriformes</taxon>
        <taxon>Callorhinchidae</taxon>
        <taxon>Callorhinchus</taxon>
    </lineage>
</organism>
<dbReference type="FunFam" id="2.40.50.40:FF:000004">
    <property type="entry name" value="C-X-C motif chemokine"/>
    <property type="match status" value="1"/>
</dbReference>
<dbReference type="InterPro" id="IPR001089">
    <property type="entry name" value="Chemokine_CXC"/>
</dbReference>
<keyword evidence="9" id="KW-1185">Reference proteome</keyword>
<dbReference type="GO" id="GO:0006952">
    <property type="term" value="P:defense response"/>
    <property type="evidence" value="ECO:0007669"/>
    <property type="project" value="InterPro"/>
</dbReference>
<keyword evidence="4 6" id="KW-0964">Secreted</keyword>
<reference evidence="9" key="2">
    <citation type="journal article" date="2007" name="PLoS Biol.">
        <title>Survey sequencing and comparative analysis of the elephant shark (Callorhinchus milii) genome.</title>
        <authorList>
            <person name="Venkatesh B."/>
            <person name="Kirkness E.F."/>
            <person name="Loh Y.H."/>
            <person name="Halpern A.L."/>
            <person name="Lee A.P."/>
            <person name="Johnson J."/>
            <person name="Dandona N."/>
            <person name="Viswanathan L.D."/>
            <person name="Tay A."/>
            <person name="Venter J.C."/>
            <person name="Strausberg R.L."/>
            <person name="Brenner S."/>
        </authorList>
    </citation>
    <scope>NUCLEOTIDE SEQUENCE [LARGE SCALE GENOMIC DNA]</scope>
</reference>
<dbReference type="Pfam" id="PF00048">
    <property type="entry name" value="IL8"/>
    <property type="match status" value="1"/>
</dbReference>
<comment type="subcellular location">
    <subcellularLocation>
        <location evidence="1 6">Secreted</location>
    </subcellularLocation>
</comment>
<dbReference type="Gene3D" id="2.40.50.40">
    <property type="match status" value="1"/>
</dbReference>
<dbReference type="Proteomes" id="UP000314986">
    <property type="component" value="Unassembled WGS sequence"/>
</dbReference>
<proteinExistence type="inferred from homology"/>
<feature type="chain" id="PRO_5021511730" description="C-X-C motif chemokine" evidence="6">
    <location>
        <begin position="22"/>
        <end position="126"/>
    </location>
</feature>
<reference evidence="9" key="1">
    <citation type="journal article" date="2006" name="Science">
        <title>Ancient noncoding elements conserved in the human genome.</title>
        <authorList>
            <person name="Venkatesh B."/>
            <person name="Kirkness E.F."/>
            <person name="Loh Y.H."/>
            <person name="Halpern A.L."/>
            <person name="Lee A.P."/>
            <person name="Johnson J."/>
            <person name="Dandona N."/>
            <person name="Viswanathan L.D."/>
            <person name="Tay A."/>
            <person name="Venter J.C."/>
            <person name="Strausberg R.L."/>
            <person name="Brenner S."/>
        </authorList>
    </citation>
    <scope>NUCLEOTIDE SEQUENCE [LARGE SCALE GENOMIC DNA]</scope>
</reference>
<evidence type="ECO:0000259" key="7">
    <source>
        <dbReference type="SMART" id="SM00199"/>
    </source>
</evidence>
<dbReference type="PANTHER" id="PTHR12015:SF198">
    <property type="entry name" value="PLATELET BASIC PROTEIN"/>
    <property type="match status" value="1"/>
</dbReference>
<evidence type="ECO:0000256" key="1">
    <source>
        <dbReference type="ARBA" id="ARBA00004613"/>
    </source>
</evidence>
<evidence type="ECO:0000256" key="2">
    <source>
        <dbReference type="ARBA" id="ARBA00010665"/>
    </source>
</evidence>
<sequence length="126" mass="14538">MRCRILVVLMLLGFCAPFCKARRTSLSSYSEGKMKTYLRCRCIKTQSTFIHPKHITNVDLITNGPHCSVDEIIITLIKGNKICLDPNEKWVQMVINIIQRQDSASKKLKAPKRWRFGSSKRHGSFR</sequence>
<dbReference type="PRINTS" id="PR00436">
    <property type="entry name" value="INTERLEUKIN8"/>
</dbReference>
<keyword evidence="6" id="KW-0732">Signal</keyword>
<evidence type="ECO:0000256" key="5">
    <source>
        <dbReference type="ARBA" id="ARBA00023157"/>
    </source>
</evidence>
<reference evidence="8" key="4">
    <citation type="submission" date="2025-08" db="UniProtKB">
        <authorList>
            <consortium name="Ensembl"/>
        </authorList>
    </citation>
    <scope>IDENTIFICATION</scope>
</reference>
<evidence type="ECO:0000256" key="4">
    <source>
        <dbReference type="ARBA" id="ARBA00022525"/>
    </source>
</evidence>
<feature type="domain" description="Chemokine interleukin-8-like" evidence="7">
    <location>
        <begin position="37"/>
        <end position="98"/>
    </location>
</feature>
<keyword evidence="6" id="KW-0145">Chemotaxis</keyword>
<reference evidence="9" key="3">
    <citation type="journal article" date="2014" name="Nature">
        <title>Elephant shark genome provides unique insights into gnathostome evolution.</title>
        <authorList>
            <consortium name="International Elephant Shark Genome Sequencing Consortium"/>
            <person name="Venkatesh B."/>
            <person name="Lee A.P."/>
            <person name="Ravi V."/>
            <person name="Maurya A.K."/>
            <person name="Lian M.M."/>
            <person name="Swann J.B."/>
            <person name="Ohta Y."/>
            <person name="Flajnik M.F."/>
            <person name="Sutoh Y."/>
            <person name="Kasahara M."/>
            <person name="Hoon S."/>
            <person name="Gangu V."/>
            <person name="Roy S.W."/>
            <person name="Irimia M."/>
            <person name="Korzh V."/>
            <person name="Kondrychyn I."/>
            <person name="Lim Z.W."/>
            <person name="Tay B.H."/>
            <person name="Tohari S."/>
            <person name="Kong K.W."/>
            <person name="Ho S."/>
            <person name="Lorente-Galdos B."/>
            <person name="Quilez J."/>
            <person name="Marques-Bonet T."/>
            <person name="Raney B.J."/>
            <person name="Ingham P.W."/>
            <person name="Tay A."/>
            <person name="Hillier L.W."/>
            <person name="Minx P."/>
            <person name="Boehm T."/>
            <person name="Wilson R.K."/>
            <person name="Brenner S."/>
            <person name="Warren W.C."/>
        </authorList>
    </citation>
    <scope>NUCLEOTIDE SEQUENCE [LARGE SCALE GENOMIC DNA]</scope>
</reference>
<dbReference type="InterPro" id="IPR036048">
    <property type="entry name" value="Interleukin_8-like_sf"/>
</dbReference>
<evidence type="ECO:0000313" key="9">
    <source>
        <dbReference type="Proteomes" id="UP000314986"/>
    </source>
</evidence>
<keyword evidence="3 6" id="KW-0202">Cytokine</keyword>
<reference evidence="8" key="5">
    <citation type="submission" date="2025-09" db="UniProtKB">
        <authorList>
            <consortium name="Ensembl"/>
        </authorList>
    </citation>
    <scope>IDENTIFICATION</scope>
</reference>
<protein>
    <recommendedName>
        <fullName evidence="6">C-X-C motif chemokine</fullName>
    </recommendedName>
</protein>
<evidence type="ECO:0000256" key="3">
    <source>
        <dbReference type="ARBA" id="ARBA00022514"/>
    </source>
</evidence>
<keyword evidence="5" id="KW-1015">Disulfide bond</keyword>
<dbReference type="AlphaFoldDB" id="A0A4W3HQX8"/>
<dbReference type="GO" id="GO:0005615">
    <property type="term" value="C:extracellular space"/>
    <property type="evidence" value="ECO:0007669"/>
    <property type="project" value="UniProtKB-UniRule"/>
</dbReference>
<dbReference type="GeneTree" id="ENSGT00940000160757"/>
<dbReference type="PROSITE" id="PS00471">
    <property type="entry name" value="SMALL_CYTOKINES_CXC"/>
    <property type="match status" value="1"/>
</dbReference>
<dbReference type="SMART" id="SM00199">
    <property type="entry name" value="SCY"/>
    <property type="match status" value="1"/>
</dbReference>
<gene>
    <name evidence="8" type="primary">LOC103188309</name>
</gene>
<dbReference type="GO" id="GO:0008009">
    <property type="term" value="F:chemokine activity"/>
    <property type="evidence" value="ECO:0007669"/>
    <property type="project" value="InterPro"/>
</dbReference>
<dbReference type="GO" id="GO:0006955">
    <property type="term" value="P:immune response"/>
    <property type="evidence" value="ECO:0007669"/>
    <property type="project" value="InterPro"/>
</dbReference>
<dbReference type="SUPFAM" id="SSF54117">
    <property type="entry name" value="Interleukin 8-like chemokines"/>
    <property type="match status" value="1"/>
</dbReference>
<dbReference type="PANTHER" id="PTHR12015">
    <property type="entry name" value="SMALL INDUCIBLE CYTOKINE A"/>
    <property type="match status" value="1"/>
</dbReference>
<comment type="similarity">
    <text evidence="2 6">Belongs to the intercrine alpha (chemokine CxC) family.</text>
</comment>
<dbReference type="InterPro" id="IPR039809">
    <property type="entry name" value="Chemokine_b/g/d"/>
</dbReference>
<name>A0A4W3HQX8_CALMI</name>
<dbReference type="InterPro" id="IPR033899">
    <property type="entry name" value="CXC_Chemokine_domain"/>
</dbReference>
<feature type="signal peptide" evidence="6">
    <location>
        <begin position="1"/>
        <end position="21"/>
    </location>
</feature>
<dbReference type="Ensembl" id="ENSCMIT00000020085.1">
    <property type="protein sequence ID" value="ENSCMIP00000019718.1"/>
    <property type="gene ID" value="ENSCMIG00000009166.1"/>
</dbReference>
<accession>A0A4W3HQX8</accession>
<evidence type="ECO:0000256" key="6">
    <source>
        <dbReference type="RuleBase" id="RU361149"/>
    </source>
</evidence>
<dbReference type="InterPro" id="IPR001811">
    <property type="entry name" value="Chemokine_IL8-like_dom"/>
</dbReference>
<dbReference type="InterPro" id="IPR018048">
    <property type="entry name" value="Chemokine_CXC_CS"/>
</dbReference>
<dbReference type="PRINTS" id="PR00437">
    <property type="entry name" value="SMALLCYTKCXC"/>
</dbReference>
<evidence type="ECO:0000313" key="8">
    <source>
        <dbReference type="Ensembl" id="ENSCMIP00000019718.1"/>
    </source>
</evidence>
<dbReference type="CDD" id="cd00273">
    <property type="entry name" value="Chemokine_CXC"/>
    <property type="match status" value="1"/>
</dbReference>